<feature type="transmembrane region" description="Helical" evidence="5">
    <location>
        <begin position="115"/>
        <end position="137"/>
    </location>
</feature>
<dbReference type="GO" id="GO:0030416">
    <property type="term" value="P:methylamine metabolic process"/>
    <property type="evidence" value="ECO:0007669"/>
    <property type="project" value="InterPro"/>
</dbReference>
<dbReference type="EMBL" id="NJBN01000006">
    <property type="protein sequence ID" value="TKJ39965.1"/>
    <property type="molecule type" value="Genomic_DNA"/>
</dbReference>
<feature type="transmembrane region" description="Helical" evidence="5">
    <location>
        <begin position="229"/>
        <end position="246"/>
    </location>
</feature>
<dbReference type="InterPro" id="IPR009908">
    <property type="entry name" value="Methylamine_util_MauE"/>
</dbReference>
<organism evidence="7 8">
    <name type="scientific">candidate division LCP-89 bacterium B3_LCP</name>
    <dbReference type="NCBI Taxonomy" id="2012998"/>
    <lineage>
        <taxon>Bacteria</taxon>
        <taxon>Pseudomonadati</taxon>
        <taxon>Bacteria division LCP-89</taxon>
    </lineage>
</organism>
<evidence type="ECO:0000256" key="2">
    <source>
        <dbReference type="ARBA" id="ARBA00022692"/>
    </source>
</evidence>
<sequence length="386" mass="42962">MKSERTAFTHNWIDLLAVLPALFFITAALSKAVHPFVFLSEFDNYSLIKSLDIKAVVVLIIPAVEMFLGLSLCLKKSYFAPVLLIVLLLTFSLSIFLGLPLGYLERCGCLGSEELSPAFALVKNLILILLLILAVTFRKNIPERRNPWGAFTFILGGVLGGNLYLLALLIAPVIIISKCKQKHILSLIGGLILGIIFHHLQITLLILPFAACLYYLILVIQAPGHKLQPIVISILVLMITGFYLLYPATPSTSKTIFKSGATLPDYFIHEKQSQSPGSDKKLVLLLSPDCQTCQLWLPVAQSISQRKNLPVLVGYAPQSQTKLDRYRNEENLSIPVFSANAMLFEENVNRTPLLLYLEGDTVRHVFEEGRLPSIGKLEEALNEYDE</sequence>
<dbReference type="GO" id="GO:0016020">
    <property type="term" value="C:membrane"/>
    <property type="evidence" value="ECO:0007669"/>
    <property type="project" value="UniProtKB-SubCell"/>
</dbReference>
<gene>
    <name evidence="7" type="ORF">CEE37_09520</name>
</gene>
<keyword evidence="3 5" id="KW-1133">Transmembrane helix</keyword>
<dbReference type="AlphaFoldDB" id="A0A532UYE7"/>
<dbReference type="UniPathway" id="UPA00895"/>
<feature type="domain" description="Methylamine utilisation protein MauE" evidence="6">
    <location>
        <begin position="15"/>
        <end position="135"/>
    </location>
</feature>
<keyword evidence="4 5" id="KW-0472">Membrane</keyword>
<keyword evidence="2 5" id="KW-0812">Transmembrane</keyword>
<comment type="subcellular location">
    <subcellularLocation>
        <location evidence="1">Membrane</location>
        <topology evidence="1">Multi-pass membrane protein</topology>
    </subcellularLocation>
</comment>
<reference evidence="7 8" key="1">
    <citation type="submission" date="2017-06" db="EMBL/GenBank/DDBJ databases">
        <title>Novel microbial phyla capable of carbon fixation and sulfur reduction in deep-sea sediments.</title>
        <authorList>
            <person name="Huang J."/>
            <person name="Baker B."/>
            <person name="Wang Y."/>
        </authorList>
    </citation>
    <scope>NUCLEOTIDE SEQUENCE [LARGE SCALE GENOMIC DNA]</scope>
    <source>
        <strain evidence="7">B3_LCP</strain>
    </source>
</reference>
<evidence type="ECO:0000256" key="3">
    <source>
        <dbReference type="ARBA" id="ARBA00022989"/>
    </source>
</evidence>
<evidence type="ECO:0000256" key="1">
    <source>
        <dbReference type="ARBA" id="ARBA00004141"/>
    </source>
</evidence>
<name>A0A532UYE7_UNCL8</name>
<evidence type="ECO:0000313" key="8">
    <source>
        <dbReference type="Proteomes" id="UP000319619"/>
    </source>
</evidence>
<comment type="caution">
    <text evidence="7">The sequence shown here is derived from an EMBL/GenBank/DDBJ whole genome shotgun (WGS) entry which is preliminary data.</text>
</comment>
<protein>
    <recommendedName>
        <fullName evidence="6">Methylamine utilisation protein MauE domain-containing protein</fullName>
    </recommendedName>
</protein>
<proteinExistence type="predicted"/>
<dbReference type="Pfam" id="PF07291">
    <property type="entry name" value="MauE"/>
    <property type="match status" value="1"/>
</dbReference>
<feature type="transmembrane region" description="Helical" evidence="5">
    <location>
        <begin position="149"/>
        <end position="175"/>
    </location>
</feature>
<evidence type="ECO:0000313" key="7">
    <source>
        <dbReference type="EMBL" id="TKJ39965.1"/>
    </source>
</evidence>
<feature type="transmembrane region" description="Helical" evidence="5">
    <location>
        <begin position="12"/>
        <end position="33"/>
    </location>
</feature>
<evidence type="ECO:0000256" key="5">
    <source>
        <dbReference type="SAM" id="Phobius"/>
    </source>
</evidence>
<feature type="transmembrane region" description="Helical" evidence="5">
    <location>
        <begin position="187"/>
        <end position="217"/>
    </location>
</feature>
<evidence type="ECO:0000256" key="4">
    <source>
        <dbReference type="ARBA" id="ARBA00023136"/>
    </source>
</evidence>
<accession>A0A532UYE7</accession>
<dbReference type="Proteomes" id="UP000319619">
    <property type="component" value="Unassembled WGS sequence"/>
</dbReference>
<feature type="transmembrane region" description="Helical" evidence="5">
    <location>
        <begin position="81"/>
        <end position="103"/>
    </location>
</feature>
<evidence type="ECO:0000259" key="6">
    <source>
        <dbReference type="Pfam" id="PF07291"/>
    </source>
</evidence>
<feature type="transmembrane region" description="Helical" evidence="5">
    <location>
        <begin position="53"/>
        <end position="74"/>
    </location>
</feature>